<dbReference type="RefSeq" id="WP_012866003.1">
    <property type="nucleotide sequence ID" value="NC_013521.1"/>
</dbReference>
<dbReference type="OrthoDB" id="5296765at2"/>
<feature type="compositionally biased region" description="Polar residues" evidence="5">
    <location>
        <begin position="7"/>
        <end position="22"/>
    </location>
</feature>
<evidence type="ECO:0000256" key="3">
    <source>
        <dbReference type="ARBA" id="ARBA00022840"/>
    </source>
</evidence>
<dbReference type="SMART" id="SM00382">
    <property type="entry name" value="AAA"/>
    <property type="match status" value="1"/>
</dbReference>
<dbReference type="Gene3D" id="3.40.50.300">
    <property type="entry name" value="P-loop containing nucleotide triphosphate hydrolases"/>
    <property type="match status" value="1"/>
</dbReference>
<dbReference type="GO" id="GO:0005524">
    <property type="term" value="F:ATP binding"/>
    <property type="evidence" value="ECO:0007669"/>
    <property type="project" value="UniProtKB-KW"/>
</dbReference>
<keyword evidence="4" id="KW-1278">Translocase</keyword>
<evidence type="ECO:0000313" key="7">
    <source>
        <dbReference type="EMBL" id="ACZ20934.1"/>
    </source>
</evidence>
<name>D1BCT6_SANKS</name>
<dbReference type="STRING" id="446469.Sked_09850"/>
<dbReference type="SUPFAM" id="SSF52540">
    <property type="entry name" value="P-loop containing nucleoside triphosphate hydrolases"/>
    <property type="match status" value="1"/>
</dbReference>
<evidence type="ECO:0000313" key="8">
    <source>
        <dbReference type="Proteomes" id="UP000000322"/>
    </source>
</evidence>
<dbReference type="GO" id="GO:0016887">
    <property type="term" value="F:ATP hydrolysis activity"/>
    <property type="evidence" value="ECO:0007669"/>
    <property type="project" value="InterPro"/>
</dbReference>
<dbReference type="eggNOG" id="COG1120">
    <property type="taxonomic scope" value="Bacteria"/>
</dbReference>
<dbReference type="PANTHER" id="PTHR42794:SF1">
    <property type="entry name" value="HEMIN IMPORT ATP-BINDING PROTEIN HMUV"/>
    <property type="match status" value="1"/>
</dbReference>
<dbReference type="CDD" id="cd03214">
    <property type="entry name" value="ABC_Iron-Siderophores_B12_Hemin"/>
    <property type="match status" value="1"/>
</dbReference>
<dbReference type="InterPro" id="IPR027417">
    <property type="entry name" value="P-loop_NTPase"/>
</dbReference>
<feature type="region of interest" description="Disordered" evidence="5">
    <location>
        <begin position="1"/>
        <end position="29"/>
    </location>
</feature>
<dbReference type="InterPro" id="IPR003439">
    <property type="entry name" value="ABC_transporter-like_ATP-bd"/>
</dbReference>
<dbReference type="InterPro" id="IPR003593">
    <property type="entry name" value="AAA+_ATPase"/>
</dbReference>
<proteinExistence type="predicted"/>
<dbReference type="PROSITE" id="PS50893">
    <property type="entry name" value="ABC_TRANSPORTER_2"/>
    <property type="match status" value="1"/>
</dbReference>
<keyword evidence="3" id="KW-0067">ATP-binding</keyword>
<evidence type="ECO:0000256" key="5">
    <source>
        <dbReference type="SAM" id="MobiDB-lite"/>
    </source>
</evidence>
<accession>D1BCT6</accession>
<dbReference type="PANTHER" id="PTHR42794">
    <property type="entry name" value="HEMIN IMPORT ATP-BINDING PROTEIN HMUV"/>
    <property type="match status" value="1"/>
</dbReference>
<evidence type="ECO:0000256" key="2">
    <source>
        <dbReference type="ARBA" id="ARBA00022741"/>
    </source>
</evidence>
<keyword evidence="2" id="KW-0547">Nucleotide-binding</keyword>
<evidence type="ECO:0000256" key="1">
    <source>
        <dbReference type="ARBA" id="ARBA00022448"/>
    </source>
</evidence>
<keyword evidence="8" id="KW-1185">Reference proteome</keyword>
<dbReference type="KEGG" id="ske:Sked_09850"/>
<keyword evidence="1" id="KW-0813">Transport</keyword>
<evidence type="ECO:0000256" key="4">
    <source>
        <dbReference type="ARBA" id="ARBA00022967"/>
    </source>
</evidence>
<dbReference type="Pfam" id="PF00005">
    <property type="entry name" value="ABC_tran"/>
    <property type="match status" value="1"/>
</dbReference>
<dbReference type="EMBL" id="CP001819">
    <property type="protein sequence ID" value="ACZ20934.1"/>
    <property type="molecule type" value="Genomic_DNA"/>
</dbReference>
<evidence type="ECO:0000259" key="6">
    <source>
        <dbReference type="PROSITE" id="PS50893"/>
    </source>
</evidence>
<sequence length="308" mass="32877">MTRRRSSTLLPQGVQRQGTGQDLGTSSGASTAALSAHDVHVAFDGVPIVSGVDLEVRAGEVLALVGPNGAGKSTLLSVLAGDLAPSAGRVLLHGQDLHGLRLSELARHRAVLLQEQRLSFPFHVEDVVRMGRAPWRGLPEEDEDDLVVARSMEVAEVTHLAPRLFPTLSGGEKGRASFARVLAQGTRVLMLDEPTAALDIRHQEAVLVQARDQAAAGDAVVVVLHDLTLAAAYSDVVAVLDAGRLRGYGAPRDVLTSELLTEVYRYPIDVIEHPVRGELVVLPVRERAVRSAAGPATPDHLHDRPTDL</sequence>
<dbReference type="Proteomes" id="UP000000322">
    <property type="component" value="Chromosome"/>
</dbReference>
<feature type="domain" description="ABC transporter" evidence="6">
    <location>
        <begin position="34"/>
        <end position="267"/>
    </location>
</feature>
<protein>
    <submittedName>
        <fullName evidence="7">ABC-type cobalamin/Fe3+-siderophore transport system, ATPase component</fullName>
    </submittedName>
</protein>
<dbReference type="AlphaFoldDB" id="D1BCT6"/>
<reference evidence="7 8" key="1">
    <citation type="journal article" date="2009" name="Stand. Genomic Sci.">
        <title>Complete genome sequence of Sanguibacter keddieii type strain (ST-74).</title>
        <authorList>
            <person name="Ivanova N."/>
            <person name="Sikorski J."/>
            <person name="Sims D."/>
            <person name="Brettin T."/>
            <person name="Detter J.C."/>
            <person name="Han C."/>
            <person name="Lapidus A."/>
            <person name="Copeland A."/>
            <person name="Glavina Del Rio T."/>
            <person name="Nolan M."/>
            <person name="Chen F."/>
            <person name="Lucas S."/>
            <person name="Tice H."/>
            <person name="Cheng J.F."/>
            <person name="Bruce D."/>
            <person name="Goodwin L."/>
            <person name="Pitluck S."/>
            <person name="Pati A."/>
            <person name="Mavromatis K."/>
            <person name="Chen A."/>
            <person name="Palaniappan K."/>
            <person name="D'haeseleer P."/>
            <person name="Chain P."/>
            <person name="Bristow J."/>
            <person name="Eisen J.A."/>
            <person name="Markowitz V."/>
            <person name="Hugenholtz P."/>
            <person name="Goker M."/>
            <person name="Pukall R."/>
            <person name="Klenk H.P."/>
            <person name="Kyrpides N.C."/>
        </authorList>
    </citation>
    <scope>NUCLEOTIDE SEQUENCE [LARGE SCALE GENOMIC DNA]</scope>
    <source>
        <strain evidence="8">ATCC 51767 / DSM 10542 / NCFB 3025 / ST-74</strain>
    </source>
</reference>
<dbReference type="HOGENOM" id="CLU_000604_1_11_11"/>
<dbReference type="NCBIfam" id="NF010068">
    <property type="entry name" value="PRK13548.1"/>
    <property type="match status" value="1"/>
</dbReference>
<gene>
    <name evidence="7" type="ordered locus">Sked_09850</name>
</gene>
<organism evidence="7 8">
    <name type="scientific">Sanguibacter keddieii (strain ATCC 51767 / DSM 10542 / NCFB 3025 / ST-74)</name>
    <dbReference type="NCBI Taxonomy" id="446469"/>
    <lineage>
        <taxon>Bacteria</taxon>
        <taxon>Bacillati</taxon>
        <taxon>Actinomycetota</taxon>
        <taxon>Actinomycetes</taxon>
        <taxon>Micrococcales</taxon>
        <taxon>Sanguibacteraceae</taxon>
        <taxon>Sanguibacter</taxon>
    </lineage>
</organism>